<dbReference type="Gene3D" id="4.10.280.10">
    <property type="entry name" value="Helix-loop-helix DNA-binding domain"/>
    <property type="match status" value="1"/>
</dbReference>
<sequence length="101" mass="12038">MKNYLYTVLIEKERNKLIQASKKHGMTSRETIRASQQLDQILNLFQHKLIEQAEEQFKERFSETGEVQTETIQSTVENVLEEDPFHFLEDYHPKFTNMSCK</sequence>
<comment type="caution">
    <text evidence="1">The sequence shown here is derived from an EMBL/GenBank/DDBJ whole genome shotgun (WGS) entry which is preliminary data.</text>
</comment>
<organism evidence="1 2">
    <name type="scientific">Aeribacillus alveayuensis</name>
    <dbReference type="NCBI Taxonomy" id="279215"/>
    <lineage>
        <taxon>Bacteria</taxon>
        <taxon>Bacillati</taxon>
        <taxon>Bacillota</taxon>
        <taxon>Bacilli</taxon>
        <taxon>Bacillales</taxon>
        <taxon>Bacillaceae</taxon>
        <taxon>Aeribacillus</taxon>
    </lineage>
</organism>
<dbReference type="InterPro" id="IPR036638">
    <property type="entry name" value="HLH_DNA-bd_sf"/>
</dbReference>
<keyword evidence="2" id="KW-1185">Reference proteome</keyword>
<proteinExistence type="predicted"/>
<dbReference type="Proteomes" id="UP001225646">
    <property type="component" value="Unassembled WGS sequence"/>
</dbReference>
<gene>
    <name evidence="1" type="ORF">J2S06_003000</name>
</gene>
<dbReference type="InterPro" id="IPR018540">
    <property type="entry name" value="Spo0E-like"/>
</dbReference>
<dbReference type="RefSeq" id="WP_419152812.1">
    <property type="nucleotide sequence ID" value="NZ_JAUSTR010000028.1"/>
</dbReference>
<evidence type="ECO:0000313" key="1">
    <source>
        <dbReference type="EMBL" id="MDQ0163872.1"/>
    </source>
</evidence>
<dbReference type="InterPro" id="IPR037208">
    <property type="entry name" value="Spo0E-like_sf"/>
</dbReference>
<accession>A0ABT9VSA4</accession>
<evidence type="ECO:0000313" key="2">
    <source>
        <dbReference type="Proteomes" id="UP001225646"/>
    </source>
</evidence>
<protein>
    <recommendedName>
        <fullName evidence="3">Aspartyl-phosphate phosphatase Spo0E family protein</fullName>
    </recommendedName>
</protein>
<dbReference type="SUPFAM" id="SSF140500">
    <property type="entry name" value="BAS1536-like"/>
    <property type="match status" value="1"/>
</dbReference>
<dbReference type="Pfam" id="PF09388">
    <property type="entry name" value="SpoOE-like"/>
    <property type="match status" value="1"/>
</dbReference>
<evidence type="ECO:0008006" key="3">
    <source>
        <dbReference type="Google" id="ProtNLM"/>
    </source>
</evidence>
<dbReference type="EMBL" id="JAUSTR010000028">
    <property type="protein sequence ID" value="MDQ0163872.1"/>
    <property type="molecule type" value="Genomic_DNA"/>
</dbReference>
<reference evidence="1 2" key="1">
    <citation type="submission" date="2023-07" db="EMBL/GenBank/DDBJ databases">
        <title>Genomic Encyclopedia of Type Strains, Phase IV (KMG-IV): sequencing the most valuable type-strain genomes for metagenomic binning, comparative biology and taxonomic classification.</title>
        <authorList>
            <person name="Goeker M."/>
        </authorList>
    </citation>
    <scope>NUCLEOTIDE SEQUENCE [LARGE SCALE GENOMIC DNA]</scope>
    <source>
        <strain evidence="1 2">DSM 19092</strain>
    </source>
</reference>
<name>A0ABT9VSA4_9BACI</name>